<name>A0ABN6KZ70_9FLAO</name>
<evidence type="ECO:0008006" key="3">
    <source>
        <dbReference type="Google" id="ProtNLM"/>
    </source>
</evidence>
<dbReference type="EMBL" id="AP025184">
    <property type="protein sequence ID" value="BDB54716.1"/>
    <property type="molecule type" value="Genomic_DNA"/>
</dbReference>
<protein>
    <recommendedName>
        <fullName evidence="3">Nucleotide-diphospho-sugar transferase domain-containing protein</fullName>
    </recommendedName>
</protein>
<reference evidence="1 2" key="1">
    <citation type="journal article" date="2022" name="Int. J. Syst. Evol. Microbiol.">
        <title>Flavobacterium ammonificans sp. nov. and Flavobacterium ammoniigenes sp. nov., ammonifying bacteria isolated from surface river water.</title>
        <authorList>
            <person name="Watanabe K."/>
            <person name="Kitamura T."/>
            <person name="Ogata Y."/>
            <person name="Shindo C."/>
            <person name="Suda W."/>
        </authorList>
    </citation>
    <scope>NUCLEOTIDE SEQUENCE [LARGE SCALE GENOMIC DNA]</scope>
    <source>
        <strain evidence="1 2">GENT5</strain>
    </source>
</reference>
<evidence type="ECO:0000313" key="2">
    <source>
        <dbReference type="Proteomes" id="UP001319867"/>
    </source>
</evidence>
<sequence length="276" mass="32854">MNVFVTFSNAPYFKQRDFNAQCARKYGKFDKIVVYDIDIDMDDEFRNQHLDILSVKKGAGLWLWKVYFINKAFREECSDGDVIFYLDAAAFFYRSASPLINNMYEDVFVAQVPYLEESFTKREVLMFLNIDTEEVRKSRQFQASFIAFRKSAYSKKFLDEWLYLSSNYEMIGPECDRKIQHETFFEHRYDQSILSALCKKYNITPSDDPTFQGWQGYPYMDGLPYKGIRRKKNNPVCIFLHRNRGEYMLIKILINGFNHLFPYIRNKIKGKMAKVE</sequence>
<gene>
    <name evidence="1" type="ORF">GENT5_10210</name>
</gene>
<keyword evidence="2" id="KW-1185">Reference proteome</keyword>
<dbReference type="Proteomes" id="UP001319867">
    <property type="component" value="Chromosome"/>
</dbReference>
<proteinExistence type="predicted"/>
<reference evidence="1 2" key="2">
    <citation type="journal article" date="2022" name="Microorganisms">
        <title>Complete Genome Sequences of Two Flavobacterium ammonificans Strains and a Flavobacterium ammoniigenes Strain of Ammonifying Bacterioplankton Isolated from Surface River Water.</title>
        <authorList>
            <person name="Suda W."/>
            <person name="Ogata Y."/>
            <person name="Shindo C."/>
            <person name="Watanabe K."/>
        </authorList>
    </citation>
    <scope>NUCLEOTIDE SEQUENCE [LARGE SCALE GENOMIC DNA]</scope>
    <source>
        <strain evidence="1 2">GENT5</strain>
    </source>
</reference>
<dbReference type="RefSeq" id="WP_229316121.1">
    <property type="nucleotide sequence ID" value="NZ_AP025184.1"/>
</dbReference>
<accession>A0ABN6KZ70</accession>
<organism evidence="1 2">
    <name type="scientific">Flavobacterium ammoniigenes</name>
    <dbReference type="NCBI Taxonomy" id="1751095"/>
    <lineage>
        <taxon>Bacteria</taxon>
        <taxon>Pseudomonadati</taxon>
        <taxon>Bacteroidota</taxon>
        <taxon>Flavobacteriia</taxon>
        <taxon>Flavobacteriales</taxon>
        <taxon>Flavobacteriaceae</taxon>
        <taxon>Flavobacterium</taxon>
    </lineage>
</organism>
<evidence type="ECO:0000313" key="1">
    <source>
        <dbReference type="EMBL" id="BDB54716.1"/>
    </source>
</evidence>